<dbReference type="GO" id="GO:0052689">
    <property type="term" value="F:carboxylic ester hydrolase activity"/>
    <property type="evidence" value="ECO:0007669"/>
    <property type="project" value="TreeGrafter"/>
</dbReference>
<organism evidence="5 6">
    <name type="scientific">Lentihominibacter hominis</name>
    <dbReference type="NCBI Taxonomy" id="2763645"/>
    <lineage>
        <taxon>Bacteria</taxon>
        <taxon>Bacillati</taxon>
        <taxon>Bacillota</taxon>
        <taxon>Clostridia</taxon>
        <taxon>Peptostreptococcales</taxon>
        <taxon>Anaerovoracaceae</taxon>
        <taxon>Lentihominibacter</taxon>
    </lineage>
</organism>
<dbReference type="Proteomes" id="UP000610862">
    <property type="component" value="Unassembled WGS sequence"/>
</dbReference>
<dbReference type="InterPro" id="IPR029058">
    <property type="entry name" value="AB_hydrolase_fold"/>
</dbReference>
<dbReference type="Pfam" id="PF00135">
    <property type="entry name" value="COesterase"/>
    <property type="match status" value="1"/>
</dbReference>
<gene>
    <name evidence="5" type="ORF">H8692_06330</name>
</gene>
<keyword evidence="2 3" id="KW-0378">Hydrolase</keyword>
<dbReference type="RefSeq" id="WP_177267586.1">
    <property type="nucleotide sequence ID" value="NZ_JACRTA010000002.1"/>
</dbReference>
<proteinExistence type="inferred from homology"/>
<feature type="domain" description="Carboxylesterase type B" evidence="4">
    <location>
        <begin position="2"/>
        <end position="480"/>
    </location>
</feature>
<evidence type="ECO:0000256" key="3">
    <source>
        <dbReference type="RuleBase" id="RU361235"/>
    </source>
</evidence>
<evidence type="ECO:0000256" key="2">
    <source>
        <dbReference type="ARBA" id="ARBA00022801"/>
    </source>
</evidence>
<dbReference type="PANTHER" id="PTHR43918:SF4">
    <property type="entry name" value="CARBOXYLIC ESTER HYDROLASE"/>
    <property type="match status" value="1"/>
</dbReference>
<dbReference type="InterPro" id="IPR019826">
    <property type="entry name" value="Carboxylesterase_B_AS"/>
</dbReference>
<dbReference type="InterPro" id="IPR050654">
    <property type="entry name" value="AChE-related_enzymes"/>
</dbReference>
<comment type="similarity">
    <text evidence="1 3">Belongs to the type-B carboxylesterase/lipase family.</text>
</comment>
<accession>A0A926I9P2</accession>
<evidence type="ECO:0000313" key="5">
    <source>
        <dbReference type="EMBL" id="MBC8568368.1"/>
    </source>
</evidence>
<evidence type="ECO:0000259" key="4">
    <source>
        <dbReference type="Pfam" id="PF00135"/>
    </source>
</evidence>
<evidence type="ECO:0000313" key="6">
    <source>
        <dbReference type="Proteomes" id="UP000610862"/>
    </source>
</evidence>
<dbReference type="AlphaFoldDB" id="A0A926I9P2"/>
<dbReference type="Gene3D" id="3.40.50.1820">
    <property type="entry name" value="alpha/beta hydrolase"/>
    <property type="match status" value="1"/>
</dbReference>
<keyword evidence="6" id="KW-1185">Reference proteome</keyword>
<sequence>MQIKTKTGTVIGKTDHNNMSEFLGIPYALPPVGELRFKAPVPIPESDQQILAYNFGHTAVQEIDEIESASISSQGQSEDCLTLNIWNHNMASGIQKPVMVFIHGGSYSSGGSSDPLYNGYNFALNQDVVFVTLNYRVNFFGFMNFEEYGGSEYKTSGYNGLLDQICALQWIKENISAFGGDNENITILGESAGGGSVSLLMTMPKAKGLFHKVIAQSGSLNLCKGSFLSKQHAADFASRLGCETIDELLKVPTEEIRKIYPAWAENYGPKYSILFAPEADNEDIPRDPFKELAGGCASNIKLMLGTNANEFNYWKLYFDNFDDMAIKFLEDQLYITTPPLINEIAVREEFFRYRQNHNMKENNIALNDEILFRLPAIHMAEKQSRYNDVYMYYFTWKSRIKGLGACHALELPFVFGNMEEEESFTGLDVPDNLSSMMQEAWASFAKAGKPSAKGAPQWAAYNDADRNTMIIDSQWTMEKDPEGASRCIIDKMFSDNR</sequence>
<comment type="caution">
    <text evidence="5">The sequence shown here is derived from an EMBL/GenBank/DDBJ whole genome shotgun (WGS) entry which is preliminary data.</text>
</comment>
<dbReference type="PROSITE" id="PS00122">
    <property type="entry name" value="CARBOXYLESTERASE_B_1"/>
    <property type="match status" value="1"/>
</dbReference>
<dbReference type="PANTHER" id="PTHR43918">
    <property type="entry name" value="ACETYLCHOLINESTERASE"/>
    <property type="match status" value="1"/>
</dbReference>
<dbReference type="InterPro" id="IPR002018">
    <property type="entry name" value="CarbesteraseB"/>
</dbReference>
<dbReference type="EMBL" id="JACRTA010000002">
    <property type="protein sequence ID" value="MBC8568368.1"/>
    <property type="molecule type" value="Genomic_DNA"/>
</dbReference>
<dbReference type="SUPFAM" id="SSF53474">
    <property type="entry name" value="alpha/beta-Hydrolases"/>
    <property type="match status" value="1"/>
</dbReference>
<name>A0A926I9P2_9FIRM</name>
<evidence type="ECO:0000256" key="1">
    <source>
        <dbReference type="ARBA" id="ARBA00005964"/>
    </source>
</evidence>
<protein>
    <recommendedName>
        <fullName evidence="3">Carboxylic ester hydrolase</fullName>
        <ecNumber evidence="3">3.1.1.-</ecNumber>
    </recommendedName>
</protein>
<reference evidence="5" key="1">
    <citation type="submission" date="2020-08" db="EMBL/GenBank/DDBJ databases">
        <title>Genome public.</title>
        <authorList>
            <person name="Liu C."/>
            <person name="Sun Q."/>
        </authorList>
    </citation>
    <scope>NUCLEOTIDE SEQUENCE</scope>
    <source>
        <strain evidence="5">NSJ-24</strain>
    </source>
</reference>
<dbReference type="EC" id="3.1.1.-" evidence="3"/>